<dbReference type="EMBL" id="WHUG01000002">
    <property type="protein sequence ID" value="MQA37684.1"/>
    <property type="molecule type" value="Genomic_DNA"/>
</dbReference>
<evidence type="ECO:0000313" key="2">
    <source>
        <dbReference type="EMBL" id="MQA37684.1"/>
    </source>
</evidence>
<sequence length="206" mass="22284">MNVVSDENGTIKIAMRGAGAPDTALQVDYSWRSDGDQALTQLSGSVRQGYQITSLTLSGTLTGLLEVDTSGVGYSYWNEGKATNSAKVRWSIWQPDLAPLAADWKTENLNGVTNFSMSLALHNTGTFVSNILSLVDVFALCASVTYPHGEIPILYRGPSRSEIRFGDMMLTAQVSAVPEPETYVMLLAGLGLMALGRRVPGRSRRH</sequence>
<dbReference type="Pfam" id="PF07589">
    <property type="entry name" value="PEP-CTERM"/>
    <property type="match status" value="1"/>
</dbReference>
<dbReference type="InterPro" id="IPR013424">
    <property type="entry name" value="Ice-binding_C"/>
</dbReference>
<protein>
    <submittedName>
        <fullName evidence="2">PEP-CTERM sorting domain-containing protein</fullName>
    </submittedName>
</protein>
<accession>A0A6A7MY43</accession>
<dbReference type="Proteomes" id="UP000440498">
    <property type="component" value="Unassembled WGS sequence"/>
</dbReference>
<proteinExistence type="predicted"/>
<dbReference type="AlphaFoldDB" id="A0A6A7MY43"/>
<dbReference type="NCBIfam" id="TIGR02595">
    <property type="entry name" value="PEP_CTERM"/>
    <property type="match status" value="1"/>
</dbReference>
<evidence type="ECO:0000313" key="3">
    <source>
        <dbReference type="Proteomes" id="UP000440498"/>
    </source>
</evidence>
<name>A0A6A7MY43_9BURK</name>
<comment type="caution">
    <text evidence="2">The sequence shown here is derived from an EMBL/GenBank/DDBJ whole genome shotgun (WGS) entry which is preliminary data.</text>
</comment>
<keyword evidence="3" id="KW-1185">Reference proteome</keyword>
<organism evidence="2 3">
    <name type="scientific">Rugamonas aquatica</name>
    <dbReference type="NCBI Taxonomy" id="2743357"/>
    <lineage>
        <taxon>Bacteria</taxon>
        <taxon>Pseudomonadati</taxon>
        <taxon>Pseudomonadota</taxon>
        <taxon>Betaproteobacteria</taxon>
        <taxon>Burkholderiales</taxon>
        <taxon>Oxalobacteraceae</taxon>
        <taxon>Telluria group</taxon>
        <taxon>Rugamonas</taxon>
    </lineage>
</organism>
<feature type="domain" description="Ice-binding protein C-terminal" evidence="1">
    <location>
        <begin position="176"/>
        <end position="198"/>
    </location>
</feature>
<reference evidence="2 3" key="1">
    <citation type="submission" date="2019-10" db="EMBL/GenBank/DDBJ databases">
        <title>Two novel species isolated from a subtropical stream in China.</title>
        <authorList>
            <person name="Lu H."/>
        </authorList>
    </citation>
    <scope>NUCLEOTIDE SEQUENCE [LARGE SCALE GENOMIC DNA]</scope>
    <source>
        <strain evidence="2 3">FT29W</strain>
    </source>
</reference>
<gene>
    <name evidence="2" type="ORF">GEV02_05950</name>
</gene>
<evidence type="ECO:0000259" key="1">
    <source>
        <dbReference type="Pfam" id="PF07589"/>
    </source>
</evidence>